<dbReference type="Proteomes" id="UP000325313">
    <property type="component" value="Unassembled WGS sequence"/>
</dbReference>
<sequence length="67" mass="8063">MHHLLALRYHFLIIWLLHHLRFPRKAIITQCTIPFTTWMIPIVFVIQWASVRKNILLLRAQMTPTAM</sequence>
<organism evidence="2 3">
    <name type="scientific">Puccinia graminis f. sp. tritici</name>
    <dbReference type="NCBI Taxonomy" id="56615"/>
    <lineage>
        <taxon>Eukaryota</taxon>
        <taxon>Fungi</taxon>
        <taxon>Dikarya</taxon>
        <taxon>Basidiomycota</taxon>
        <taxon>Pucciniomycotina</taxon>
        <taxon>Pucciniomycetes</taxon>
        <taxon>Pucciniales</taxon>
        <taxon>Pucciniaceae</taxon>
        <taxon>Puccinia</taxon>
    </lineage>
</organism>
<name>A0A5B0QH34_PUCGR</name>
<evidence type="ECO:0000313" key="2">
    <source>
        <dbReference type="EMBL" id="KAA1112462.1"/>
    </source>
</evidence>
<proteinExistence type="predicted"/>
<gene>
    <name evidence="2" type="ORF">PGTUg99_013692</name>
</gene>
<keyword evidence="1" id="KW-0472">Membrane</keyword>
<evidence type="ECO:0000313" key="3">
    <source>
        <dbReference type="Proteomes" id="UP000325313"/>
    </source>
</evidence>
<evidence type="ECO:0000256" key="1">
    <source>
        <dbReference type="SAM" id="Phobius"/>
    </source>
</evidence>
<accession>A0A5B0QH34</accession>
<reference evidence="2 3" key="1">
    <citation type="submission" date="2019-05" db="EMBL/GenBank/DDBJ databases">
        <title>Emergence of the Ug99 lineage of the wheat stem rust pathogen through somatic hybridization.</title>
        <authorList>
            <person name="Li F."/>
            <person name="Upadhyaya N.M."/>
            <person name="Sperschneider J."/>
            <person name="Matny O."/>
            <person name="Nguyen-Phuc H."/>
            <person name="Mago R."/>
            <person name="Raley C."/>
            <person name="Miller M.E."/>
            <person name="Silverstein K.A.T."/>
            <person name="Henningsen E."/>
            <person name="Hirsch C.D."/>
            <person name="Visser B."/>
            <person name="Pretorius Z.A."/>
            <person name="Steffenson B.J."/>
            <person name="Schwessinger B."/>
            <person name="Dodds P.N."/>
            <person name="Figueroa M."/>
        </authorList>
    </citation>
    <scope>NUCLEOTIDE SEQUENCE [LARGE SCALE GENOMIC DNA]</scope>
    <source>
        <strain evidence="2 3">Ug99</strain>
    </source>
</reference>
<dbReference type="EMBL" id="VDEP01000277">
    <property type="protein sequence ID" value="KAA1112462.1"/>
    <property type="molecule type" value="Genomic_DNA"/>
</dbReference>
<comment type="caution">
    <text evidence="2">The sequence shown here is derived from an EMBL/GenBank/DDBJ whole genome shotgun (WGS) entry which is preliminary data.</text>
</comment>
<keyword evidence="1" id="KW-1133">Transmembrane helix</keyword>
<dbReference type="AlphaFoldDB" id="A0A5B0QH34"/>
<feature type="transmembrane region" description="Helical" evidence="1">
    <location>
        <begin position="27"/>
        <end position="49"/>
    </location>
</feature>
<protein>
    <submittedName>
        <fullName evidence="2">Uncharacterized protein</fullName>
    </submittedName>
</protein>
<keyword evidence="1" id="KW-0812">Transmembrane</keyword>